<dbReference type="PANTHER" id="PTHR43385:SF1">
    <property type="entry name" value="RIBOFLAVIN TRANSPORTER RIBJ"/>
    <property type="match status" value="1"/>
</dbReference>
<accession>A0AB39HJK1</accession>
<dbReference type="InterPro" id="IPR036259">
    <property type="entry name" value="MFS_trans_sf"/>
</dbReference>
<feature type="transmembrane region" description="Helical" evidence="6">
    <location>
        <begin position="357"/>
        <end position="376"/>
    </location>
</feature>
<dbReference type="AlphaFoldDB" id="A0AB39HJK1"/>
<evidence type="ECO:0000256" key="3">
    <source>
        <dbReference type="ARBA" id="ARBA00022692"/>
    </source>
</evidence>
<protein>
    <submittedName>
        <fullName evidence="8">MFS transporter</fullName>
    </submittedName>
</protein>
<evidence type="ECO:0000256" key="4">
    <source>
        <dbReference type="ARBA" id="ARBA00022989"/>
    </source>
</evidence>
<dbReference type="PANTHER" id="PTHR43385">
    <property type="entry name" value="RIBOFLAVIN TRANSPORTER RIBJ"/>
    <property type="match status" value="1"/>
</dbReference>
<keyword evidence="4 6" id="KW-1133">Transmembrane helix</keyword>
<evidence type="ECO:0000313" key="8">
    <source>
        <dbReference type="EMBL" id="XDK32072.1"/>
    </source>
</evidence>
<feature type="transmembrane region" description="Helical" evidence="6">
    <location>
        <begin position="105"/>
        <end position="128"/>
    </location>
</feature>
<feature type="transmembrane region" description="Helical" evidence="6">
    <location>
        <begin position="388"/>
        <end position="408"/>
    </location>
</feature>
<feature type="domain" description="Major facilitator superfamily (MFS) profile" evidence="7">
    <location>
        <begin position="11"/>
        <end position="412"/>
    </location>
</feature>
<evidence type="ECO:0000256" key="2">
    <source>
        <dbReference type="ARBA" id="ARBA00022448"/>
    </source>
</evidence>
<dbReference type="InterPro" id="IPR020846">
    <property type="entry name" value="MFS_dom"/>
</dbReference>
<keyword evidence="2" id="KW-0813">Transport</keyword>
<comment type="subcellular location">
    <subcellularLocation>
        <location evidence="1">Cell membrane</location>
        <topology evidence="1">Multi-pass membrane protein</topology>
    </subcellularLocation>
</comment>
<feature type="transmembrane region" description="Helical" evidence="6">
    <location>
        <begin position="323"/>
        <end position="345"/>
    </location>
</feature>
<keyword evidence="5 6" id="KW-0472">Membrane</keyword>
<evidence type="ECO:0000256" key="5">
    <source>
        <dbReference type="ARBA" id="ARBA00023136"/>
    </source>
</evidence>
<organism evidence="8">
    <name type="scientific">Ornithinibacillus sp. 4-3</name>
    <dbReference type="NCBI Taxonomy" id="3231488"/>
    <lineage>
        <taxon>Bacteria</taxon>
        <taxon>Bacillati</taxon>
        <taxon>Bacillota</taxon>
        <taxon>Bacilli</taxon>
        <taxon>Bacillales</taxon>
        <taxon>Bacillaceae</taxon>
        <taxon>Ornithinibacillus</taxon>
    </lineage>
</organism>
<gene>
    <name evidence="8" type="ORF">AB4Y30_13785</name>
</gene>
<dbReference type="GO" id="GO:0005886">
    <property type="term" value="C:plasma membrane"/>
    <property type="evidence" value="ECO:0007669"/>
    <property type="project" value="UniProtKB-SubCell"/>
</dbReference>
<dbReference type="Pfam" id="PF07690">
    <property type="entry name" value="MFS_1"/>
    <property type="match status" value="1"/>
</dbReference>
<feature type="transmembrane region" description="Helical" evidence="6">
    <location>
        <begin position="81"/>
        <end position="99"/>
    </location>
</feature>
<evidence type="ECO:0000256" key="1">
    <source>
        <dbReference type="ARBA" id="ARBA00004651"/>
    </source>
</evidence>
<feature type="transmembrane region" description="Helical" evidence="6">
    <location>
        <begin position="12"/>
        <end position="29"/>
    </location>
</feature>
<evidence type="ECO:0000256" key="6">
    <source>
        <dbReference type="SAM" id="Phobius"/>
    </source>
</evidence>
<dbReference type="EMBL" id="CP162599">
    <property type="protein sequence ID" value="XDK32072.1"/>
    <property type="molecule type" value="Genomic_DNA"/>
</dbReference>
<proteinExistence type="predicted"/>
<feature type="transmembrane region" description="Helical" evidence="6">
    <location>
        <begin position="234"/>
        <end position="255"/>
    </location>
</feature>
<dbReference type="InterPro" id="IPR052983">
    <property type="entry name" value="MFS_Riboflavin_Transporter"/>
</dbReference>
<dbReference type="Gene3D" id="1.20.1250.20">
    <property type="entry name" value="MFS general substrate transporter like domains"/>
    <property type="match status" value="1"/>
</dbReference>
<feature type="transmembrane region" description="Helical" evidence="6">
    <location>
        <begin position="140"/>
        <end position="163"/>
    </location>
</feature>
<feature type="transmembrane region" description="Helical" evidence="6">
    <location>
        <begin position="267"/>
        <end position="288"/>
    </location>
</feature>
<dbReference type="PROSITE" id="PS50850">
    <property type="entry name" value="MFS"/>
    <property type="match status" value="1"/>
</dbReference>
<dbReference type="GO" id="GO:0022857">
    <property type="term" value="F:transmembrane transporter activity"/>
    <property type="evidence" value="ECO:0007669"/>
    <property type="project" value="InterPro"/>
</dbReference>
<feature type="transmembrane region" description="Helical" evidence="6">
    <location>
        <begin position="169"/>
        <end position="190"/>
    </location>
</feature>
<keyword evidence="3 6" id="KW-0812">Transmembrane</keyword>
<evidence type="ECO:0000259" key="7">
    <source>
        <dbReference type="PROSITE" id="PS50850"/>
    </source>
</evidence>
<sequence>MEKTKSKIHQAWWILVGLCIIVGVGKGVLNNSASLFLNPISQELGIGMGNLTLYLSVSAVVTLLFLPFAGKLVAKHDIRMLIIASIILQAGAYIAFSFMNSVWGWYVFAIPLAVGGTFLTVILGPVLINQWFKKSNGLALGILAATGGILGAIAQPVIGKLIVNNGWRFSYVAMGVAGIVLVILATILFIKKASKEKDSAKDVETKSEDSDEASNQASQEAGVTLAVARKSSPFYALMIFFFLITAIASFMMHIPTYIVDKGLTQEFAGNAMGIYMLGVVAASLINGVLNDKLGTKNTTILSMILGIVSVVIMLYAASSAVMIVIALILFAFVTSGIGIIAPALTSSLFGNREYSQIYSTISLGLAVASIVTLPAYGYIFQFTGSYSGGLYAILVMLVINIIAVVLAYNGKKKLVQAGLWN</sequence>
<feature type="transmembrane region" description="Helical" evidence="6">
    <location>
        <begin position="300"/>
        <end position="317"/>
    </location>
</feature>
<feature type="transmembrane region" description="Helical" evidence="6">
    <location>
        <begin position="49"/>
        <end position="69"/>
    </location>
</feature>
<dbReference type="SUPFAM" id="SSF103473">
    <property type="entry name" value="MFS general substrate transporter"/>
    <property type="match status" value="1"/>
</dbReference>
<dbReference type="InterPro" id="IPR011701">
    <property type="entry name" value="MFS"/>
</dbReference>
<name>A0AB39HJK1_9BACI</name>
<reference evidence="8" key="1">
    <citation type="submission" date="2024-07" db="EMBL/GenBank/DDBJ databases">
        <title>Halotolerant mesophilic bacterium Ornithinibacillus sp. 4-3, sp. nov., isolated from soil.</title>
        <authorList>
            <person name="Sidarenka A.V."/>
            <person name="Guliayeva D.E."/>
            <person name="Leanovich S.I."/>
            <person name="Hileuskaya K.S."/>
            <person name="Akhremchuk A.E."/>
            <person name="Sikolenko M.A."/>
            <person name="Valentovich L.N."/>
        </authorList>
    </citation>
    <scope>NUCLEOTIDE SEQUENCE</scope>
    <source>
        <strain evidence="8">4-3</strain>
    </source>
</reference>
<dbReference type="RefSeq" id="WP_368652794.1">
    <property type="nucleotide sequence ID" value="NZ_CP162599.1"/>
</dbReference>